<organism evidence="1 2">
    <name type="scientific">Bacteroides cellulosilyticus CL02T12C19</name>
    <dbReference type="NCBI Taxonomy" id="997874"/>
    <lineage>
        <taxon>Bacteria</taxon>
        <taxon>Pseudomonadati</taxon>
        <taxon>Bacteroidota</taxon>
        <taxon>Bacteroidia</taxon>
        <taxon>Bacteroidales</taxon>
        <taxon>Bacteroidaceae</taxon>
        <taxon>Bacteroides</taxon>
    </lineage>
</organism>
<comment type="caution">
    <text evidence="1">The sequence shown here is derived from an EMBL/GenBank/DDBJ whole genome shotgun (WGS) entry which is preliminary data.</text>
</comment>
<dbReference type="InterPro" id="IPR008969">
    <property type="entry name" value="CarboxyPept-like_regulatory"/>
</dbReference>
<proteinExistence type="predicted"/>
<dbReference type="EMBL" id="AGXG01000031">
    <property type="protein sequence ID" value="EIY34646.1"/>
    <property type="molecule type" value="Genomic_DNA"/>
</dbReference>
<keyword evidence="2" id="KW-1185">Reference proteome</keyword>
<dbReference type="Pfam" id="PF13620">
    <property type="entry name" value="CarboxypepD_reg"/>
    <property type="match status" value="1"/>
</dbReference>
<evidence type="ECO:0000313" key="2">
    <source>
        <dbReference type="Proteomes" id="UP000003741"/>
    </source>
</evidence>
<protein>
    <recommendedName>
        <fullName evidence="3">TonB-dependent receptor plug domain-containing protein</fullName>
    </recommendedName>
</protein>
<evidence type="ECO:0008006" key="3">
    <source>
        <dbReference type="Google" id="ProtNLM"/>
    </source>
</evidence>
<dbReference type="PATRIC" id="fig|997874.3.peg.1609"/>
<sequence>MDKTKVLVIIALLISICSFGKEVSNIPGQASADNENIPQSSGRPVQTLRGVVNDRASGHPIPYATIQLTDIPGLGMMCDSLGRFALPKVPVGRHSVQASFM</sequence>
<dbReference type="Proteomes" id="UP000003741">
    <property type="component" value="Unassembled WGS sequence"/>
</dbReference>
<dbReference type="SUPFAM" id="SSF49464">
    <property type="entry name" value="Carboxypeptidase regulatory domain-like"/>
    <property type="match status" value="1"/>
</dbReference>
<dbReference type="AlphaFoldDB" id="I9QXM2"/>
<dbReference type="HOGENOM" id="CLU_2285731_0_0_10"/>
<dbReference type="Gene3D" id="2.60.40.1120">
    <property type="entry name" value="Carboxypeptidase-like, regulatory domain"/>
    <property type="match status" value="1"/>
</dbReference>
<evidence type="ECO:0000313" key="1">
    <source>
        <dbReference type="EMBL" id="EIY34646.1"/>
    </source>
</evidence>
<accession>I9QXM2</accession>
<name>I9QXM2_9BACE</name>
<reference evidence="1 2" key="1">
    <citation type="submission" date="2012-02" db="EMBL/GenBank/DDBJ databases">
        <title>The Genome Sequence of Bacteroides cellulosilyticus CL02T12C19.</title>
        <authorList>
            <consortium name="The Broad Institute Genome Sequencing Platform"/>
            <person name="Earl A."/>
            <person name="Ward D."/>
            <person name="Feldgarden M."/>
            <person name="Gevers D."/>
            <person name="Zitomersky N.L."/>
            <person name="Coyne M.J."/>
            <person name="Comstock L.E."/>
            <person name="Young S.K."/>
            <person name="Zeng Q."/>
            <person name="Gargeya S."/>
            <person name="Fitzgerald M."/>
            <person name="Haas B."/>
            <person name="Abouelleil A."/>
            <person name="Alvarado L."/>
            <person name="Arachchi H.M."/>
            <person name="Berlin A."/>
            <person name="Chapman S.B."/>
            <person name="Gearin G."/>
            <person name="Goldberg J."/>
            <person name="Griggs A."/>
            <person name="Gujja S."/>
            <person name="Hansen M."/>
            <person name="Heiman D."/>
            <person name="Howarth C."/>
            <person name="Larimer J."/>
            <person name="Lui A."/>
            <person name="MacDonald P.J.P."/>
            <person name="McCowen C."/>
            <person name="Montmayeur A."/>
            <person name="Murphy C."/>
            <person name="Neiman D."/>
            <person name="Pearson M."/>
            <person name="Priest M."/>
            <person name="Roberts A."/>
            <person name="Saif S."/>
            <person name="Shea T."/>
            <person name="Sisk P."/>
            <person name="Stolte C."/>
            <person name="Sykes S."/>
            <person name="Wortman J."/>
            <person name="Nusbaum C."/>
            <person name="Birren B."/>
        </authorList>
    </citation>
    <scope>NUCLEOTIDE SEQUENCE [LARGE SCALE GENOMIC DNA]</scope>
    <source>
        <strain evidence="1 2">CL02T12C19</strain>
    </source>
</reference>
<gene>
    <name evidence="1" type="ORF">HMPREF1062_01572</name>
</gene>